<name>A0ABY6HYV4_9ARCH</name>
<feature type="transmembrane region" description="Helical" evidence="1">
    <location>
        <begin position="250"/>
        <end position="270"/>
    </location>
</feature>
<evidence type="ECO:0000313" key="2">
    <source>
        <dbReference type="EMBL" id="UYP48707.1"/>
    </source>
</evidence>
<proteinExistence type="predicted"/>
<evidence type="ECO:0000256" key="1">
    <source>
        <dbReference type="SAM" id="Phobius"/>
    </source>
</evidence>
<dbReference type="Proteomes" id="UP001208689">
    <property type="component" value="Chromosome"/>
</dbReference>
<feature type="transmembrane region" description="Helical" evidence="1">
    <location>
        <begin position="129"/>
        <end position="150"/>
    </location>
</feature>
<evidence type="ECO:0000313" key="3">
    <source>
        <dbReference type="Proteomes" id="UP001208689"/>
    </source>
</evidence>
<feature type="transmembrane region" description="Helical" evidence="1">
    <location>
        <begin position="218"/>
        <end position="244"/>
    </location>
</feature>
<reference evidence="2" key="1">
    <citation type="submission" date="2022-09" db="EMBL/GenBank/DDBJ databases">
        <title>Actin cytoskeleton and complex cell architecture in an #Asgard archaeon.</title>
        <authorList>
            <person name="Ponce Toledo R.I."/>
            <person name="Schleper C."/>
            <person name="Rodrigues Oliveira T."/>
            <person name="Wollweber F."/>
            <person name="Xu J."/>
            <person name="Rittmann S."/>
            <person name="Klingl A."/>
            <person name="Pilhofer M."/>
        </authorList>
    </citation>
    <scope>NUCLEOTIDE SEQUENCE</scope>
    <source>
        <strain evidence="2">B-35</strain>
    </source>
</reference>
<sequence length="283" mass="33080">MGESKTTMTFSETKKDFRNSWALLKENYKAFLSTEIFAGIAFFITIILTSFIVGFIIVSFTSTTLREVITGVSSSFIISHIVRSGIMLVCMWIFFGFLNCQFGLAHEIMSSGEMYAEFKSSFGYFKKNWWQYPILNFTIMAIGGMLPMSFRLEIYQNIESSFFTFLYLFVQCMVFFLWFITFISTLPSITFQCNFRHAFIESFRIIKNNFRRLVSTWGVFFTIFILPGLLVTILTSVYFTWWILTLNIIYILWLSLIGFPLMSLLATGLYKNVKLERFKPLIE</sequence>
<dbReference type="EMBL" id="CP104013">
    <property type="protein sequence ID" value="UYP48707.1"/>
    <property type="molecule type" value="Genomic_DNA"/>
</dbReference>
<feature type="transmembrane region" description="Helical" evidence="1">
    <location>
        <begin position="162"/>
        <end position="183"/>
    </location>
</feature>
<organism evidence="2 3">
    <name type="scientific">Candidatus Lokiarchaeum ossiferum</name>
    <dbReference type="NCBI Taxonomy" id="2951803"/>
    <lineage>
        <taxon>Archaea</taxon>
        <taxon>Promethearchaeati</taxon>
        <taxon>Promethearchaeota</taxon>
        <taxon>Promethearchaeia</taxon>
        <taxon>Promethearchaeales</taxon>
        <taxon>Promethearchaeaceae</taxon>
        <taxon>Candidatus Lokiarchaeum</taxon>
    </lineage>
</organism>
<keyword evidence="1" id="KW-0472">Membrane</keyword>
<protein>
    <recommendedName>
        <fullName evidence="4">DUF4013 domain-containing protein</fullName>
    </recommendedName>
</protein>
<keyword evidence="1" id="KW-0812">Transmembrane</keyword>
<evidence type="ECO:0008006" key="4">
    <source>
        <dbReference type="Google" id="ProtNLM"/>
    </source>
</evidence>
<keyword evidence="1" id="KW-1133">Transmembrane helix</keyword>
<feature type="transmembrane region" description="Helical" evidence="1">
    <location>
        <begin position="36"/>
        <end position="60"/>
    </location>
</feature>
<accession>A0ABY6HYV4</accession>
<gene>
    <name evidence="2" type="ORF">NEF87_004992</name>
</gene>
<feature type="transmembrane region" description="Helical" evidence="1">
    <location>
        <begin position="81"/>
        <end position="104"/>
    </location>
</feature>
<keyword evidence="3" id="KW-1185">Reference proteome</keyword>